<evidence type="ECO:0000313" key="2">
    <source>
        <dbReference type="EMBL" id="GFZ12837.1"/>
    </source>
</evidence>
<dbReference type="AlphaFoldDB" id="A0A7J0GPU3"/>
<organism evidence="2 3">
    <name type="scientific">Actinidia rufa</name>
    <dbReference type="NCBI Taxonomy" id="165716"/>
    <lineage>
        <taxon>Eukaryota</taxon>
        <taxon>Viridiplantae</taxon>
        <taxon>Streptophyta</taxon>
        <taxon>Embryophyta</taxon>
        <taxon>Tracheophyta</taxon>
        <taxon>Spermatophyta</taxon>
        <taxon>Magnoliopsida</taxon>
        <taxon>eudicotyledons</taxon>
        <taxon>Gunneridae</taxon>
        <taxon>Pentapetalae</taxon>
        <taxon>asterids</taxon>
        <taxon>Ericales</taxon>
        <taxon>Actinidiaceae</taxon>
        <taxon>Actinidia</taxon>
    </lineage>
</organism>
<gene>
    <name evidence="2" type="ORF">Acr_23g0012220</name>
</gene>
<sequence>MHGLRLGCWGISTSLGIGSAETWLILHGSIVFQILRLCFLLMGYLMLRKMASNRRRNEILSICDEHGNKLEDPAALKRLQVLTGNYWELITPEEVRKAVFSITGNKARGLDGFNASLYHKNWDLVWPALVTTTALTFVSKTRCPISIMNGYRPNACCDAPCKSVTKILATKLILPSITNLSWATFIKVMEAMEFPHLCIHWIKAVCFICKPSFIPIKYALEEVCYSSGHHPNLQKSSIFFSEVNESFKDALKIILPIPQVYWCSLFPFL</sequence>
<accession>A0A7J0GPU3</accession>
<keyword evidence="1" id="KW-0472">Membrane</keyword>
<keyword evidence="1" id="KW-0812">Transmembrane</keyword>
<dbReference type="PANTHER" id="PTHR46890">
    <property type="entry name" value="NON-LTR RETROLELEMENT REVERSE TRANSCRIPTASE-LIKE PROTEIN-RELATED"/>
    <property type="match status" value="1"/>
</dbReference>
<comment type="caution">
    <text evidence="2">The sequence shown here is derived from an EMBL/GenBank/DDBJ whole genome shotgun (WGS) entry which is preliminary data.</text>
</comment>
<keyword evidence="3" id="KW-1185">Reference proteome</keyword>
<reference evidence="2 3" key="1">
    <citation type="submission" date="2019-07" db="EMBL/GenBank/DDBJ databases">
        <title>De Novo Assembly of kiwifruit Actinidia rufa.</title>
        <authorList>
            <person name="Sugita-Konishi S."/>
            <person name="Sato K."/>
            <person name="Mori E."/>
            <person name="Abe Y."/>
            <person name="Kisaki G."/>
            <person name="Hamano K."/>
            <person name="Suezawa K."/>
            <person name="Otani M."/>
            <person name="Fukuda T."/>
            <person name="Manabe T."/>
            <person name="Gomi K."/>
            <person name="Tabuchi M."/>
            <person name="Akimitsu K."/>
            <person name="Kataoka I."/>
        </authorList>
    </citation>
    <scope>NUCLEOTIDE SEQUENCE [LARGE SCALE GENOMIC DNA]</scope>
    <source>
        <strain evidence="3">cv. Fuchu</strain>
    </source>
</reference>
<dbReference type="InterPro" id="IPR052343">
    <property type="entry name" value="Retrotransposon-Effector_Assoc"/>
</dbReference>
<name>A0A7J0GPU3_9ERIC</name>
<evidence type="ECO:0000256" key="1">
    <source>
        <dbReference type="SAM" id="Phobius"/>
    </source>
</evidence>
<evidence type="ECO:0000313" key="3">
    <source>
        <dbReference type="Proteomes" id="UP000585474"/>
    </source>
</evidence>
<protein>
    <submittedName>
        <fullName evidence="2">Uncharacterized protein</fullName>
    </submittedName>
</protein>
<dbReference type="PANTHER" id="PTHR46890:SF48">
    <property type="entry name" value="RNA-DIRECTED DNA POLYMERASE"/>
    <property type="match status" value="1"/>
</dbReference>
<keyword evidence="1" id="KW-1133">Transmembrane helix</keyword>
<proteinExistence type="predicted"/>
<dbReference type="EMBL" id="BJWL01000023">
    <property type="protein sequence ID" value="GFZ12837.1"/>
    <property type="molecule type" value="Genomic_DNA"/>
</dbReference>
<feature type="transmembrane region" description="Helical" evidence="1">
    <location>
        <begin position="24"/>
        <end position="47"/>
    </location>
</feature>
<dbReference type="Proteomes" id="UP000585474">
    <property type="component" value="Unassembled WGS sequence"/>
</dbReference>